<feature type="compositionally biased region" description="Basic and acidic residues" evidence="1">
    <location>
        <begin position="43"/>
        <end position="56"/>
    </location>
</feature>
<proteinExistence type="predicted"/>
<name>A0A444EGE5_ENSVE</name>
<comment type="caution">
    <text evidence="2">The sequence shown here is derived from an EMBL/GenBank/DDBJ whole genome shotgun (WGS) entry which is preliminary data.</text>
</comment>
<feature type="compositionally biased region" description="Polar residues" evidence="1">
    <location>
        <begin position="7"/>
        <end position="18"/>
    </location>
</feature>
<evidence type="ECO:0000256" key="1">
    <source>
        <dbReference type="SAM" id="MobiDB-lite"/>
    </source>
</evidence>
<evidence type="ECO:0000313" key="2">
    <source>
        <dbReference type="EMBL" id="RRT51823.1"/>
    </source>
</evidence>
<feature type="region of interest" description="Disordered" evidence="1">
    <location>
        <begin position="1"/>
        <end position="56"/>
    </location>
</feature>
<protein>
    <submittedName>
        <fullName evidence="2">Uncharacterized protein</fullName>
    </submittedName>
</protein>
<sequence>MKELSPSAPNKTPASSSPFHYHTFLFSSPEKHKRTRELSPQQNKDKSVRQREGEPR</sequence>
<dbReference type="Proteomes" id="UP000287651">
    <property type="component" value="Unassembled WGS sequence"/>
</dbReference>
<evidence type="ECO:0000313" key="3">
    <source>
        <dbReference type="Proteomes" id="UP000287651"/>
    </source>
</evidence>
<dbReference type="EMBL" id="AMZH03012012">
    <property type="protein sequence ID" value="RRT51823.1"/>
    <property type="molecule type" value="Genomic_DNA"/>
</dbReference>
<reference evidence="2 3" key="1">
    <citation type="journal article" date="2014" name="Agronomy (Basel)">
        <title>A Draft Genome Sequence for Ensete ventricosum, the Drought-Tolerant Tree Against Hunger.</title>
        <authorList>
            <person name="Harrison J."/>
            <person name="Moore K.A."/>
            <person name="Paszkiewicz K."/>
            <person name="Jones T."/>
            <person name="Grant M."/>
            <person name="Ambacheew D."/>
            <person name="Muzemil S."/>
            <person name="Studholme D.J."/>
        </authorList>
    </citation>
    <scope>NUCLEOTIDE SEQUENCE [LARGE SCALE GENOMIC DNA]</scope>
</reference>
<accession>A0A444EGE5</accession>
<gene>
    <name evidence="2" type="ORF">B296_00049372</name>
</gene>
<dbReference type="AlphaFoldDB" id="A0A444EGE5"/>
<organism evidence="2 3">
    <name type="scientific">Ensete ventricosum</name>
    <name type="common">Abyssinian banana</name>
    <name type="synonym">Musa ensete</name>
    <dbReference type="NCBI Taxonomy" id="4639"/>
    <lineage>
        <taxon>Eukaryota</taxon>
        <taxon>Viridiplantae</taxon>
        <taxon>Streptophyta</taxon>
        <taxon>Embryophyta</taxon>
        <taxon>Tracheophyta</taxon>
        <taxon>Spermatophyta</taxon>
        <taxon>Magnoliopsida</taxon>
        <taxon>Liliopsida</taxon>
        <taxon>Zingiberales</taxon>
        <taxon>Musaceae</taxon>
        <taxon>Ensete</taxon>
    </lineage>
</organism>